<gene>
    <name evidence="1" type="primary">AUGUSTUS-3.0.2_10209</name>
    <name evidence="1" type="ORF">TcasGA2_TC010209</name>
</gene>
<name>D6WTN4_TRICA</name>
<sequence length="342" mass="38828">MNSVLIFRTKPTLLVSSFRLTESLCKRLSNRSDVSEEIIRQNNLFDIEFKKQKEAIGRIEKIEVRYEGPSETATLAMNKHISTPYDCARHLGEKIAEQSAVALLNNDTLWHMHKPLPDTCKLQFLHYKVAQPSSVNKIFWRTCSFVLGAVASNSFKDDVKVQLHSFPSPNVRSGSFVYDVQLSLENWQPTQNELKVLSIEMIKFCQKNHAIHCMDVSQELALDLFRNNTHKYQQIPNIAANHNGKVTLFRAGHHIDISRGPMVANTSHFGRITVANVIKLETDIPGGPIYRFQGVALPRSIVMNHFAYSLLEERARQLNPARIPGTLENFDEDNSFVAQVTA</sequence>
<dbReference type="GO" id="GO:0000166">
    <property type="term" value="F:nucleotide binding"/>
    <property type="evidence" value="ECO:0007669"/>
    <property type="project" value="InterPro"/>
</dbReference>
<dbReference type="InterPro" id="IPR012675">
    <property type="entry name" value="Beta-grasp_dom_sf"/>
</dbReference>
<dbReference type="FunCoup" id="D6WTN4">
    <property type="interactions" value="1143"/>
</dbReference>
<keyword evidence="1" id="KW-0689">Ribosomal protein</keyword>
<dbReference type="Proteomes" id="UP000007266">
    <property type="component" value="Linkage group 7"/>
</dbReference>
<dbReference type="PANTHER" id="PTHR42753:SF9">
    <property type="entry name" value="LARGE RIBOSOMAL SUBUNIT PROTEIN ML39"/>
    <property type="match status" value="1"/>
</dbReference>
<dbReference type="OMA" id="YNCAQHL"/>
<dbReference type="InParanoid" id="D6WTN4"/>
<proteinExistence type="predicted"/>
<reference evidence="1 2" key="1">
    <citation type="journal article" date="2008" name="Nature">
        <title>The genome of the model beetle and pest Tribolium castaneum.</title>
        <authorList>
            <consortium name="Tribolium Genome Sequencing Consortium"/>
            <person name="Richards S."/>
            <person name="Gibbs R.A."/>
            <person name="Weinstock G.M."/>
            <person name="Brown S.J."/>
            <person name="Denell R."/>
            <person name="Beeman R.W."/>
            <person name="Gibbs R."/>
            <person name="Beeman R.W."/>
            <person name="Brown S.J."/>
            <person name="Bucher G."/>
            <person name="Friedrich M."/>
            <person name="Grimmelikhuijzen C.J."/>
            <person name="Klingler M."/>
            <person name="Lorenzen M."/>
            <person name="Richards S."/>
            <person name="Roth S."/>
            <person name="Schroder R."/>
            <person name="Tautz D."/>
            <person name="Zdobnov E.M."/>
            <person name="Muzny D."/>
            <person name="Gibbs R.A."/>
            <person name="Weinstock G.M."/>
            <person name="Attaway T."/>
            <person name="Bell S."/>
            <person name="Buhay C.J."/>
            <person name="Chandrabose M.N."/>
            <person name="Chavez D."/>
            <person name="Clerk-Blankenburg K.P."/>
            <person name="Cree A."/>
            <person name="Dao M."/>
            <person name="Davis C."/>
            <person name="Chacko J."/>
            <person name="Dinh H."/>
            <person name="Dugan-Rocha S."/>
            <person name="Fowler G."/>
            <person name="Garner T.T."/>
            <person name="Garnes J."/>
            <person name="Gnirke A."/>
            <person name="Hawes A."/>
            <person name="Hernandez J."/>
            <person name="Hines S."/>
            <person name="Holder M."/>
            <person name="Hume J."/>
            <person name="Jhangiani S.N."/>
            <person name="Joshi V."/>
            <person name="Khan Z.M."/>
            <person name="Jackson L."/>
            <person name="Kovar C."/>
            <person name="Kowis A."/>
            <person name="Lee S."/>
            <person name="Lewis L.R."/>
            <person name="Margolis J."/>
            <person name="Morgan M."/>
            <person name="Nazareth L.V."/>
            <person name="Nguyen N."/>
            <person name="Okwuonu G."/>
            <person name="Parker D."/>
            <person name="Richards S."/>
            <person name="Ruiz S.J."/>
            <person name="Santibanez J."/>
            <person name="Savard J."/>
            <person name="Scherer S.E."/>
            <person name="Schneider B."/>
            <person name="Sodergren E."/>
            <person name="Tautz D."/>
            <person name="Vattahil S."/>
            <person name="Villasana D."/>
            <person name="White C.S."/>
            <person name="Wright R."/>
            <person name="Park Y."/>
            <person name="Beeman R.W."/>
            <person name="Lord J."/>
            <person name="Oppert B."/>
            <person name="Lorenzen M."/>
            <person name="Brown S."/>
            <person name="Wang L."/>
            <person name="Savard J."/>
            <person name="Tautz D."/>
            <person name="Richards S."/>
            <person name="Weinstock G."/>
            <person name="Gibbs R.A."/>
            <person name="Liu Y."/>
            <person name="Worley K."/>
            <person name="Weinstock G."/>
            <person name="Elsik C.G."/>
            <person name="Reese J.T."/>
            <person name="Elhaik E."/>
            <person name="Landan G."/>
            <person name="Graur D."/>
            <person name="Arensburger P."/>
            <person name="Atkinson P."/>
            <person name="Beeman R.W."/>
            <person name="Beidler J."/>
            <person name="Brown S.J."/>
            <person name="Demuth J.P."/>
            <person name="Drury D.W."/>
            <person name="Du Y.Z."/>
            <person name="Fujiwara H."/>
            <person name="Lorenzen M."/>
            <person name="Maselli V."/>
            <person name="Osanai M."/>
            <person name="Park Y."/>
            <person name="Robertson H.M."/>
            <person name="Tu Z."/>
            <person name="Wang J.J."/>
            <person name="Wang S."/>
            <person name="Richards S."/>
            <person name="Song H."/>
            <person name="Zhang L."/>
            <person name="Sodergren E."/>
            <person name="Werner D."/>
            <person name="Stanke M."/>
            <person name="Morgenstern B."/>
            <person name="Solovyev V."/>
            <person name="Kosarev P."/>
            <person name="Brown G."/>
            <person name="Chen H.C."/>
            <person name="Ermolaeva O."/>
            <person name="Hlavina W."/>
            <person name="Kapustin Y."/>
            <person name="Kiryutin B."/>
            <person name="Kitts P."/>
            <person name="Maglott D."/>
            <person name="Pruitt K."/>
            <person name="Sapojnikov V."/>
            <person name="Souvorov A."/>
            <person name="Mackey A.J."/>
            <person name="Waterhouse R.M."/>
            <person name="Wyder S."/>
            <person name="Zdobnov E.M."/>
            <person name="Zdobnov E.M."/>
            <person name="Wyder S."/>
            <person name="Kriventseva E.V."/>
            <person name="Kadowaki T."/>
            <person name="Bork P."/>
            <person name="Aranda M."/>
            <person name="Bao R."/>
            <person name="Beermann A."/>
            <person name="Berns N."/>
            <person name="Bolognesi R."/>
            <person name="Bonneton F."/>
            <person name="Bopp D."/>
            <person name="Brown S.J."/>
            <person name="Bucher G."/>
            <person name="Butts T."/>
            <person name="Chaumot A."/>
            <person name="Denell R.E."/>
            <person name="Ferrier D.E."/>
            <person name="Friedrich M."/>
            <person name="Gordon C.M."/>
            <person name="Jindra M."/>
            <person name="Klingler M."/>
            <person name="Lan Q."/>
            <person name="Lattorff H.M."/>
            <person name="Laudet V."/>
            <person name="von Levetsow C."/>
            <person name="Liu Z."/>
            <person name="Lutz R."/>
            <person name="Lynch J.A."/>
            <person name="da Fonseca R.N."/>
            <person name="Posnien N."/>
            <person name="Reuter R."/>
            <person name="Roth S."/>
            <person name="Savard J."/>
            <person name="Schinko J.B."/>
            <person name="Schmitt C."/>
            <person name="Schoppmeier M."/>
            <person name="Schroder R."/>
            <person name="Shippy T.D."/>
            <person name="Simonnet F."/>
            <person name="Marques-Souza H."/>
            <person name="Tautz D."/>
            <person name="Tomoyasu Y."/>
            <person name="Trauner J."/>
            <person name="Van der Zee M."/>
            <person name="Vervoort M."/>
            <person name="Wittkopp N."/>
            <person name="Wimmer E.A."/>
            <person name="Yang X."/>
            <person name="Jones A.K."/>
            <person name="Sattelle D.B."/>
            <person name="Ebert P.R."/>
            <person name="Nelson D."/>
            <person name="Scott J.G."/>
            <person name="Beeman R.W."/>
            <person name="Muthukrishnan S."/>
            <person name="Kramer K.J."/>
            <person name="Arakane Y."/>
            <person name="Beeman R.W."/>
            <person name="Zhu Q."/>
            <person name="Hogenkamp D."/>
            <person name="Dixit R."/>
            <person name="Oppert B."/>
            <person name="Jiang H."/>
            <person name="Zou Z."/>
            <person name="Marshall J."/>
            <person name="Elpidina E."/>
            <person name="Vinokurov K."/>
            <person name="Oppert C."/>
            <person name="Zou Z."/>
            <person name="Evans J."/>
            <person name="Lu Z."/>
            <person name="Zhao P."/>
            <person name="Sumathipala N."/>
            <person name="Altincicek B."/>
            <person name="Vilcinskas A."/>
            <person name="Williams M."/>
            <person name="Hultmark D."/>
            <person name="Hetru C."/>
            <person name="Jiang H."/>
            <person name="Grimmelikhuijzen C.J."/>
            <person name="Hauser F."/>
            <person name="Cazzamali G."/>
            <person name="Williamson M."/>
            <person name="Park Y."/>
            <person name="Li B."/>
            <person name="Tanaka Y."/>
            <person name="Predel R."/>
            <person name="Neupert S."/>
            <person name="Schachtner J."/>
            <person name="Verleyen P."/>
            <person name="Raible F."/>
            <person name="Bork P."/>
            <person name="Friedrich M."/>
            <person name="Walden K.K."/>
            <person name="Robertson H.M."/>
            <person name="Angeli S."/>
            <person name="Foret S."/>
            <person name="Bucher G."/>
            <person name="Schuetz S."/>
            <person name="Maleszka R."/>
            <person name="Wimmer E.A."/>
            <person name="Beeman R.W."/>
            <person name="Lorenzen M."/>
            <person name="Tomoyasu Y."/>
            <person name="Miller S.C."/>
            <person name="Grossmann D."/>
            <person name="Bucher G."/>
        </authorList>
    </citation>
    <scope>NUCLEOTIDE SEQUENCE [LARGE SCALE GENOMIC DNA]</scope>
    <source>
        <strain evidence="1 2">Georgia GA2</strain>
    </source>
</reference>
<evidence type="ECO:0000313" key="2">
    <source>
        <dbReference type="Proteomes" id="UP000007266"/>
    </source>
</evidence>
<dbReference type="OrthoDB" id="5870821at2759"/>
<dbReference type="EMBL" id="KQ971355">
    <property type="protein sequence ID" value="EFA07202.1"/>
    <property type="molecule type" value="Genomic_DNA"/>
</dbReference>
<dbReference type="InterPro" id="IPR050062">
    <property type="entry name" value="Pro-tRNA_synthetase"/>
</dbReference>
<dbReference type="PhylomeDB" id="D6WTN4"/>
<dbReference type="SUPFAM" id="SSF55186">
    <property type="entry name" value="ThrRS/AlaRS common domain"/>
    <property type="match status" value="1"/>
</dbReference>
<dbReference type="HOGENOM" id="CLU_071313_0_0_1"/>
<dbReference type="CDD" id="cd01667">
    <property type="entry name" value="TGS_ThrRS"/>
    <property type="match status" value="1"/>
</dbReference>
<dbReference type="STRING" id="7070.D6WTN4"/>
<accession>D6WTN4</accession>
<organism evidence="1 2">
    <name type="scientific">Tribolium castaneum</name>
    <name type="common">Red flour beetle</name>
    <dbReference type="NCBI Taxonomy" id="7070"/>
    <lineage>
        <taxon>Eukaryota</taxon>
        <taxon>Metazoa</taxon>
        <taxon>Ecdysozoa</taxon>
        <taxon>Arthropoda</taxon>
        <taxon>Hexapoda</taxon>
        <taxon>Insecta</taxon>
        <taxon>Pterygota</taxon>
        <taxon>Neoptera</taxon>
        <taxon>Endopterygota</taxon>
        <taxon>Coleoptera</taxon>
        <taxon>Polyphaga</taxon>
        <taxon>Cucujiformia</taxon>
        <taxon>Tenebrionidae</taxon>
        <taxon>Tenebrionidae incertae sedis</taxon>
        <taxon>Tribolium</taxon>
    </lineage>
</organism>
<protein>
    <submittedName>
        <fullName evidence="1">39S ribosomal protein L39, mitochondrial-like Protein</fullName>
    </submittedName>
</protein>
<dbReference type="KEGG" id="tca:655781"/>
<dbReference type="AlphaFoldDB" id="D6WTN4"/>
<keyword evidence="1" id="KW-0687">Ribonucleoprotein</keyword>
<evidence type="ECO:0000313" key="1">
    <source>
        <dbReference type="EMBL" id="EFA07202.1"/>
    </source>
</evidence>
<dbReference type="Gene3D" id="3.30.980.10">
    <property type="entry name" value="Threonyl-trna Synthetase, Chain A, domain 2"/>
    <property type="match status" value="1"/>
</dbReference>
<dbReference type="GO" id="GO:0005739">
    <property type="term" value="C:mitochondrion"/>
    <property type="evidence" value="ECO:0000318"/>
    <property type="project" value="GO_Central"/>
</dbReference>
<keyword evidence="2" id="KW-1185">Reference proteome</keyword>
<dbReference type="PANTHER" id="PTHR42753">
    <property type="entry name" value="MITOCHONDRIAL RIBOSOME PROTEIN L39/PROLYL-TRNA LIGASE FAMILY MEMBER"/>
    <property type="match status" value="1"/>
</dbReference>
<dbReference type="GO" id="GO:0005840">
    <property type="term" value="C:ribosome"/>
    <property type="evidence" value="ECO:0007669"/>
    <property type="project" value="UniProtKB-KW"/>
</dbReference>
<reference evidence="1 2" key="2">
    <citation type="journal article" date="2010" name="Nucleic Acids Res.">
        <title>BeetleBase in 2010: revisions to provide comprehensive genomic information for Tribolium castaneum.</title>
        <authorList>
            <person name="Kim H.S."/>
            <person name="Murphy T."/>
            <person name="Xia J."/>
            <person name="Caragea D."/>
            <person name="Park Y."/>
            <person name="Beeman R.W."/>
            <person name="Lorenzen M.D."/>
            <person name="Butcher S."/>
            <person name="Manak J.R."/>
            <person name="Brown S.J."/>
        </authorList>
    </citation>
    <scope>NUCLEOTIDE SEQUENCE [LARGE SCALE GENOMIC DNA]</scope>
    <source>
        <strain evidence="1 2">Georgia GA2</strain>
    </source>
</reference>
<dbReference type="Gene3D" id="3.10.20.30">
    <property type="match status" value="1"/>
</dbReference>
<dbReference type="InterPro" id="IPR018163">
    <property type="entry name" value="Thr/Ala-tRNA-synth_IIc_edit"/>
</dbReference>
<dbReference type="eggNOG" id="KOG1637">
    <property type="taxonomic scope" value="Eukaryota"/>
</dbReference>